<gene>
    <name evidence="2" type="ORF">LCGC14_1021520</name>
</gene>
<accession>A0A0F9QFE2</accession>
<keyword evidence="1" id="KW-0472">Membrane</keyword>
<sequence length="65" mass="7266">MIVPHCRQNLAVLPNFIPQNLHTRDEIFLFFTLISGAIGCCSLYTVVGSFVTCLFSFSSLIKEIV</sequence>
<evidence type="ECO:0000313" key="2">
    <source>
        <dbReference type="EMBL" id="KKN11941.1"/>
    </source>
</evidence>
<dbReference type="AlphaFoldDB" id="A0A0F9QFE2"/>
<keyword evidence="1" id="KW-1133">Transmembrane helix</keyword>
<protein>
    <submittedName>
        <fullName evidence="2">Uncharacterized protein</fullName>
    </submittedName>
</protein>
<name>A0A0F9QFE2_9ZZZZ</name>
<dbReference type="EMBL" id="LAZR01004085">
    <property type="protein sequence ID" value="KKN11941.1"/>
    <property type="molecule type" value="Genomic_DNA"/>
</dbReference>
<feature type="transmembrane region" description="Helical" evidence="1">
    <location>
        <begin position="27"/>
        <end position="57"/>
    </location>
</feature>
<keyword evidence="1" id="KW-0812">Transmembrane</keyword>
<evidence type="ECO:0000256" key="1">
    <source>
        <dbReference type="SAM" id="Phobius"/>
    </source>
</evidence>
<proteinExistence type="predicted"/>
<organism evidence="2">
    <name type="scientific">marine sediment metagenome</name>
    <dbReference type="NCBI Taxonomy" id="412755"/>
    <lineage>
        <taxon>unclassified sequences</taxon>
        <taxon>metagenomes</taxon>
        <taxon>ecological metagenomes</taxon>
    </lineage>
</organism>
<comment type="caution">
    <text evidence="2">The sequence shown here is derived from an EMBL/GenBank/DDBJ whole genome shotgun (WGS) entry which is preliminary data.</text>
</comment>
<reference evidence="2" key="1">
    <citation type="journal article" date="2015" name="Nature">
        <title>Complex archaea that bridge the gap between prokaryotes and eukaryotes.</title>
        <authorList>
            <person name="Spang A."/>
            <person name="Saw J.H."/>
            <person name="Jorgensen S.L."/>
            <person name="Zaremba-Niedzwiedzka K."/>
            <person name="Martijn J."/>
            <person name="Lind A.E."/>
            <person name="van Eijk R."/>
            <person name="Schleper C."/>
            <person name="Guy L."/>
            <person name="Ettema T.J."/>
        </authorList>
    </citation>
    <scope>NUCLEOTIDE SEQUENCE</scope>
</reference>